<keyword evidence="2" id="KW-1185">Reference proteome</keyword>
<sequence length="296" mass="33156">MTLRVGDGVAFRAVDGKVVQLGRDEALWPEDGKNGRDSVEVDRVARRLIGIALWWLPKGSQGRFRAEWLAELEEMAREGISSLLPAFRILRGAPAQGQALRAALRRRARATAALPPAFGPRTWLITIESDNREPHVLDEEPWRRIPSPPKARDGDVVAYRNAAGLLGTAVVEVSSDQGLFPACPHCRSRRFYTLPHRLMRYRCSDCYDAFDRPKGIMVRYGDDRSIDWFRWVELAGLLSFNDLEALRIGRRSRGGVVELHSTAFRKALTAARKAQAMRYGRSASVTGSYPLPETSS</sequence>
<dbReference type="Proteomes" id="UP000540412">
    <property type="component" value="Unassembled WGS sequence"/>
</dbReference>
<accession>A0A7W9PNE2</accession>
<reference evidence="1 2" key="1">
    <citation type="submission" date="2020-08" db="EMBL/GenBank/DDBJ databases">
        <title>Sequencing the genomes of 1000 actinobacteria strains.</title>
        <authorList>
            <person name="Klenk H.-P."/>
        </authorList>
    </citation>
    <scope>NUCLEOTIDE SEQUENCE [LARGE SCALE GENOMIC DNA]</scope>
    <source>
        <strain evidence="1 2">DSM 43582</strain>
    </source>
</reference>
<keyword evidence="1" id="KW-0240">DNA-directed RNA polymerase</keyword>
<dbReference type="GO" id="GO:0000428">
    <property type="term" value="C:DNA-directed RNA polymerase complex"/>
    <property type="evidence" value="ECO:0007669"/>
    <property type="project" value="UniProtKB-KW"/>
</dbReference>
<proteinExistence type="predicted"/>
<dbReference type="EMBL" id="JACHIT010000002">
    <property type="protein sequence ID" value="MBB5918823.1"/>
    <property type="molecule type" value="Genomic_DNA"/>
</dbReference>
<evidence type="ECO:0000313" key="2">
    <source>
        <dbReference type="Proteomes" id="UP000540412"/>
    </source>
</evidence>
<comment type="caution">
    <text evidence="1">The sequence shown here is derived from an EMBL/GenBank/DDBJ whole genome shotgun (WGS) entry which is preliminary data.</text>
</comment>
<dbReference type="AlphaFoldDB" id="A0A7W9PNE2"/>
<keyword evidence="1" id="KW-0804">Transcription</keyword>
<gene>
    <name evidence="1" type="ORF">BJY24_007735</name>
</gene>
<name>A0A7W9PNE2_9NOCA</name>
<protein>
    <submittedName>
        <fullName evidence="1">DNA-directed RNA polymerase subunit RPC12/RpoP</fullName>
    </submittedName>
</protein>
<organism evidence="1 2">
    <name type="scientific">Nocardia transvalensis</name>
    <dbReference type="NCBI Taxonomy" id="37333"/>
    <lineage>
        <taxon>Bacteria</taxon>
        <taxon>Bacillati</taxon>
        <taxon>Actinomycetota</taxon>
        <taxon>Actinomycetes</taxon>
        <taxon>Mycobacteriales</taxon>
        <taxon>Nocardiaceae</taxon>
        <taxon>Nocardia</taxon>
    </lineage>
</organism>
<evidence type="ECO:0000313" key="1">
    <source>
        <dbReference type="EMBL" id="MBB5918823.1"/>
    </source>
</evidence>